<proteinExistence type="predicted"/>
<sequence>NQVLVSQPDNLLALRLRATGLIRMNRLNEAERDVKHAMQLAPSDVDVLLLRGAWREASRLASQP</sequence>
<protein>
    <submittedName>
        <fullName evidence="1">Uncharacterized protein</fullName>
    </submittedName>
</protein>
<organism evidence="1">
    <name type="scientific">hydrothermal vent metagenome</name>
    <dbReference type="NCBI Taxonomy" id="652676"/>
    <lineage>
        <taxon>unclassified sequences</taxon>
        <taxon>metagenomes</taxon>
        <taxon>ecological metagenomes</taxon>
    </lineage>
</organism>
<evidence type="ECO:0000313" key="1">
    <source>
        <dbReference type="EMBL" id="VAV97837.1"/>
    </source>
</evidence>
<name>A0A3B0RZJ1_9ZZZZ</name>
<dbReference type="InterPro" id="IPR011990">
    <property type="entry name" value="TPR-like_helical_dom_sf"/>
</dbReference>
<gene>
    <name evidence="1" type="ORF">MNBD_ALPHA06-930</name>
</gene>
<dbReference type="Gene3D" id="1.25.40.10">
    <property type="entry name" value="Tetratricopeptide repeat domain"/>
    <property type="match status" value="1"/>
</dbReference>
<feature type="non-terminal residue" evidence="1">
    <location>
        <position position="1"/>
    </location>
</feature>
<reference evidence="1" key="1">
    <citation type="submission" date="2018-06" db="EMBL/GenBank/DDBJ databases">
        <authorList>
            <person name="Zhirakovskaya E."/>
        </authorList>
    </citation>
    <scope>NUCLEOTIDE SEQUENCE</scope>
</reference>
<dbReference type="EMBL" id="UOEE01000251">
    <property type="protein sequence ID" value="VAV97837.1"/>
    <property type="molecule type" value="Genomic_DNA"/>
</dbReference>
<accession>A0A3B0RZJ1</accession>
<dbReference type="SUPFAM" id="SSF48452">
    <property type="entry name" value="TPR-like"/>
    <property type="match status" value="1"/>
</dbReference>
<dbReference type="AlphaFoldDB" id="A0A3B0RZJ1"/>